<feature type="compositionally biased region" description="Polar residues" evidence="1">
    <location>
        <begin position="694"/>
        <end position="703"/>
    </location>
</feature>
<dbReference type="Proteomes" id="UP000019462">
    <property type="component" value="Unassembled WGS sequence"/>
</dbReference>
<reference evidence="2 3" key="1">
    <citation type="journal article" date="2014" name="Genome Announc.">
        <title>Genome sequence of the basidiomycetous fungus Pseudozyma aphidis DSM70725, an efficient producer of biosurfactant mannosylerythritol lipids.</title>
        <authorList>
            <person name="Lorenz S."/>
            <person name="Guenther M."/>
            <person name="Grumaz C."/>
            <person name="Rupp S."/>
            <person name="Zibek S."/>
            <person name="Sohn K."/>
        </authorList>
    </citation>
    <scope>NUCLEOTIDE SEQUENCE [LARGE SCALE GENOMIC DNA]</scope>
    <source>
        <strain evidence="3">ATCC 32657 / CBS 517.83 / DSM 70725 / JCM 10318 / NBRC 10182 / NRRL Y-7954 / St-0401</strain>
    </source>
</reference>
<dbReference type="HOGENOM" id="CLU_326021_0_0_1"/>
<accession>W3VMH8</accession>
<organism evidence="2 3">
    <name type="scientific">Moesziomyces aphidis</name>
    <name type="common">Pseudozyma aphidis</name>
    <dbReference type="NCBI Taxonomy" id="84754"/>
    <lineage>
        <taxon>Eukaryota</taxon>
        <taxon>Fungi</taxon>
        <taxon>Dikarya</taxon>
        <taxon>Basidiomycota</taxon>
        <taxon>Ustilaginomycotina</taxon>
        <taxon>Ustilaginomycetes</taxon>
        <taxon>Ustilaginales</taxon>
        <taxon>Ustilaginaceae</taxon>
        <taxon>Moesziomyces</taxon>
    </lineage>
</organism>
<feature type="compositionally biased region" description="Basic and acidic residues" evidence="1">
    <location>
        <begin position="575"/>
        <end position="585"/>
    </location>
</feature>
<feature type="region of interest" description="Disordered" evidence="1">
    <location>
        <begin position="1"/>
        <end position="28"/>
    </location>
</feature>
<feature type="compositionally biased region" description="Low complexity" evidence="1">
    <location>
        <begin position="621"/>
        <end position="632"/>
    </location>
</feature>
<protein>
    <submittedName>
        <fullName evidence="2">Uncharacterized protein</fullName>
    </submittedName>
</protein>
<feature type="compositionally biased region" description="Low complexity" evidence="1">
    <location>
        <begin position="189"/>
        <end position="207"/>
    </location>
</feature>
<evidence type="ECO:0000313" key="3">
    <source>
        <dbReference type="Proteomes" id="UP000019462"/>
    </source>
</evidence>
<keyword evidence="3" id="KW-1185">Reference proteome</keyword>
<name>W3VMH8_MOEAP</name>
<gene>
    <name evidence="2" type="ORF">PaG_03527</name>
</gene>
<feature type="region of interest" description="Disordered" evidence="1">
    <location>
        <begin position="690"/>
        <end position="719"/>
    </location>
</feature>
<sequence>MSQSPPQESRGMPPERKRKRSEERDVGVFVDIPQPSSSAMQAFHAAQHSQTGTQISLPASIFDGLGAPTAAAESHSEYVPSSHAHSSVAVEAMRPLPAMDVRAFEPFLDDTTGMDLDRADKVQQRVDSSPVESFSPAEVVKAQDVPRVGAWVLPELTEENANPRLPDYTSQEVLSQIPYPILDREEQEAQQAQQAQQAQHMVSQPSPERQRSSPPPVQSTPANPAVQSEPEMVLTQPIPDAPESTPALPPPTAVASQVDASSGSSTSSLGWSTLPRREVVELVHRSPHIPELLKDEIERFIMRASRTAAKPRHARGSHSQSRSNDDSETQEDGVLRTKKVWCMDLLLLSPSSSQMVGSELVQRLTQQTQHSSQSTRGGVAVILMLDTHESTFDVHELDESLAAVLRADRRYSVQFDAQGRRWHTTTAGVEDESEARSSALEQRLEALLQEVEALGEEKRVVERERDEVRGQHDFVRGLYDRASAAAASAQSALGEAEARVGLLERQLTQGLKVHSAALEMQVSRWKGKVRRLEAQVQLYQAQDRRTDEGVRKKAALWDALQREEKQREKMRLDRIRAHDERKRQMGDGLGPFAPPQRTEPSEVANSKRIEAESGGEEMDELAALALEAAQAGDTPTAGRSRRRRGLGASQPPPTASEVAAQVEAANLASATAREDSAQDVEDQFALFPTPSAPVWTQSLPSSHTEVEAAGEEVFPITQP</sequence>
<feature type="compositionally biased region" description="Low complexity" evidence="1">
    <location>
        <begin position="261"/>
        <end position="271"/>
    </location>
</feature>
<proteinExistence type="predicted"/>
<evidence type="ECO:0000313" key="2">
    <source>
        <dbReference type="EMBL" id="ETS61976.1"/>
    </source>
</evidence>
<comment type="caution">
    <text evidence="2">The sequence shown here is derived from an EMBL/GenBank/DDBJ whole genome shotgun (WGS) entry which is preliminary data.</text>
</comment>
<feature type="region of interest" description="Disordered" evidence="1">
    <location>
        <begin position="306"/>
        <end position="332"/>
    </location>
</feature>
<feature type="region of interest" description="Disordered" evidence="1">
    <location>
        <begin position="575"/>
        <end position="657"/>
    </location>
</feature>
<dbReference type="OrthoDB" id="2554541at2759"/>
<dbReference type="AlphaFoldDB" id="W3VMH8"/>
<feature type="region of interest" description="Disordered" evidence="1">
    <location>
        <begin position="185"/>
        <end position="271"/>
    </location>
</feature>
<dbReference type="EMBL" id="AWNI01000012">
    <property type="protein sequence ID" value="ETS61976.1"/>
    <property type="molecule type" value="Genomic_DNA"/>
</dbReference>
<evidence type="ECO:0000256" key="1">
    <source>
        <dbReference type="SAM" id="MobiDB-lite"/>
    </source>
</evidence>